<dbReference type="Proteomes" id="UP001609219">
    <property type="component" value="Unassembled WGS sequence"/>
</dbReference>
<dbReference type="Pfam" id="PF14011">
    <property type="entry name" value="ESX-1_EspG"/>
    <property type="match status" value="1"/>
</dbReference>
<organism evidence="6 10">
    <name type="scientific">Antrihabitans spumae</name>
    <dbReference type="NCBI Taxonomy" id="3373370"/>
    <lineage>
        <taxon>Bacteria</taxon>
        <taxon>Bacillati</taxon>
        <taxon>Actinomycetota</taxon>
        <taxon>Actinomycetes</taxon>
        <taxon>Mycobacteriales</taxon>
        <taxon>Nocardiaceae</taxon>
        <taxon>Antrihabitans</taxon>
    </lineage>
</organism>
<keyword evidence="4" id="KW-0143">Chaperone</keyword>
<keyword evidence="3" id="KW-0963">Cytoplasm</keyword>
<evidence type="ECO:0000256" key="3">
    <source>
        <dbReference type="ARBA" id="ARBA00022490"/>
    </source>
</evidence>
<protein>
    <submittedName>
        <fullName evidence="6">ESX secretion-associated protein EspG</fullName>
    </submittedName>
</protein>
<evidence type="ECO:0000256" key="1">
    <source>
        <dbReference type="ARBA" id="ARBA00004496"/>
    </source>
</evidence>
<comment type="similarity">
    <text evidence="2">Belongs to the EspG family.</text>
</comment>
<evidence type="ECO:0000313" key="7">
    <source>
        <dbReference type="EMBL" id="MFH5241477.1"/>
    </source>
</evidence>
<name>A0ABW7K7U1_9NOCA</name>
<dbReference type="Proteomes" id="UP001609175">
    <property type="component" value="Unassembled WGS sequence"/>
</dbReference>
<evidence type="ECO:0000313" key="8">
    <source>
        <dbReference type="Proteomes" id="UP001609175"/>
    </source>
</evidence>
<dbReference type="EMBL" id="JBIMSO010000022">
    <property type="protein sequence ID" value="MFH5207481.1"/>
    <property type="molecule type" value="Genomic_DNA"/>
</dbReference>
<accession>A0ABW7K7U1</accession>
<sequence>MSSEWRVTGTEFAVALRTAGLDRLPYPLRYRENADTGTQLRTQRSAAAARLAEDQNDDLRAALEVFARPSLRIELYGFLGPNLQEIVRVHAALLGPTAVLAVQDAGTTPDTGSDLVVRRLPAKAITSRLLELLPSCAPGRLRELTIHKSDLDDDRRGGILTATDHVRPHDTITTFFDRPRTLVAEFGAAPGGGYDNRSDEVPTSFHVIDYANDGRYLVRNRPNSIVAQPATSAAVATAVDALISRTECRSGAE</sequence>
<evidence type="ECO:0000313" key="6">
    <source>
        <dbReference type="EMBL" id="MFH5229841.1"/>
    </source>
</evidence>
<evidence type="ECO:0000313" key="10">
    <source>
        <dbReference type="Proteomes" id="UP001609219"/>
    </source>
</evidence>
<evidence type="ECO:0000256" key="4">
    <source>
        <dbReference type="ARBA" id="ARBA00023186"/>
    </source>
</evidence>
<dbReference type="Proteomes" id="UP001609176">
    <property type="component" value="Unassembled WGS sequence"/>
</dbReference>
<dbReference type="EMBL" id="JBIMSN010000060">
    <property type="protein sequence ID" value="MFH5229841.1"/>
    <property type="molecule type" value="Genomic_DNA"/>
</dbReference>
<dbReference type="EMBL" id="JBIMSP010000006">
    <property type="protein sequence ID" value="MFH5241477.1"/>
    <property type="molecule type" value="Genomic_DNA"/>
</dbReference>
<reference evidence="8 9" key="1">
    <citation type="submission" date="2024-10" db="EMBL/GenBank/DDBJ databases">
        <authorList>
            <person name="Riesco R."/>
        </authorList>
    </citation>
    <scope>NUCLEOTIDE SEQUENCE [LARGE SCALE GENOMIC DNA]</scope>
    <source>
        <strain evidence="7 9">NCIMB 15448</strain>
        <strain evidence="5 8">NCIMB 15449</strain>
        <strain evidence="6 10">NCIMB 15450</strain>
    </source>
</reference>
<comment type="caution">
    <text evidence="6">The sequence shown here is derived from an EMBL/GenBank/DDBJ whole genome shotgun (WGS) entry which is preliminary data.</text>
</comment>
<gene>
    <name evidence="7" type="ORF">ACHIPV_06190</name>
    <name evidence="5" type="ORF">ACHIPZ_04505</name>
    <name evidence="6" type="ORF">ACHIRB_14855</name>
</gene>
<evidence type="ECO:0000313" key="9">
    <source>
        <dbReference type="Proteomes" id="UP001609176"/>
    </source>
</evidence>
<keyword evidence="10" id="KW-1185">Reference proteome</keyword>
<dbReference type="RefSeq" id="WP_395112881.1">
    <property type="nucleotide sequence ID" value="NZ_JBIMSN010000060.1"/>
</dbReference>
<evidence type="ECO:0000313" key="5">
    <source>
        <dbReference type="EMBL" id="MFH5207481.1"/>
    </source>
</evidence>
<proteinExistence type="inferred from homology"/>
<evidence type="ECO:0000256" key="2">
    <source>
        <dbReference type="ARBA" id="ARBA00006411"/>
    </source>
</evidence>
<dbReference type="InterPro" id="IPR025734">
    <property type="entry name" value="EspG"/>
</dbReference>
<comment type="subcellular location">
    <subcellularLocation>
        <location evidence="1">Cytoplasm</location>
    </subcellularLocation>
</comment>